<dbReference type="Gene3D" id="3.20.20.220">
    <property type="match status" value="1"/>
</dbReference>
<dbReference type="InterPro" id="IPR029041">
    <property type="entry name" value="FAD-linked_oxidoreductase-like"/>
</dbReference>
<keyword evidence="5 8" id="KW-0274">FAD</keyword>
<dbReference type="GO" id="GO:0106312">
    <property type="term" value="F:methylenetetrahydrofolate reductase (NADH) activity"/>
    <property type="evidence" value="ECO:0007669"/>
    <property type="project" value="UniProtKB-EC"/>
</dbReference>
<keyword evidence="4 8" id="KW-0285">Flavoprotein</keyword>
<dbReference type="EMBL" id="JADOTZ010000001">
    <property type="protein sequence ID" value="MBG6084242.1"/>
    <property type="molecule type" value="Genomic_DNA"/>
</dbReference>
<proteinExistence type="inferred from homology"/>
<evidence type="ECO:0000256" key="2">
    <source>
        <dbReference type="ARBA" id="ARBA00004777"/>
    </source>
</evidence>
<evidence type="ECO:0000256" key="1">
    <source>
        <dbReference type="ARBA" id="ARBA00001974"/>
    </source>
</evidence>
<dbReference type="Pfam" id="PF02219">
    <property type="entry name" value="MTHFR"/>
    <property type="match status" value="1"/>
</dbReference>
<evidence type="ECO:0000256" key="7">
    <source>
        <dbReference type="ARBA" id="ARBA00048628"/>
    </source>
</evidence>
<comment type="cofactor">
    <cofactor evidence="1 8">
        <name>FAD</name>
        <dbReference type="ChEBI" id="CHEBI:57692"/>
    </cofactor>
</comment>
<dbReference type="SUPFAM" id="SSF51730">
    <property type="entry name" value="FAD-linked oxidoreductase"/>
    <property type="match status" value="1"/>
</dbReference>
<dbReference type="Proteomes" id="UP000625033">
    <property type="component" value="Unassembled WGS sequence"/>
</dbReference>
<comment type="similarity">
    <text evidence="3 8">Belongs to the methylenetetrahydrofolate reductase family.</text>
</comment>
<dbReference type="GO" id="GO:0005829">
    <property type="term" value="C:cytosol"/>
    <property type="evidence" value="ECO:0007669"/>
    <property type="project" value="TreeGrafter"/>
</dbReference>
<dbReference type="AlphaFoldDB" id="A0A931GF38"/>
<keyword evidence="10" id="KW-1185">Reference proteome</keyword>
<dbReference type="PANTHER" id="PTHR45754:SF3">
    <property type="entry name" value="METHYLENETETRAHYDROFOLATE REDUCTASE (NADPH)"/>
    <property type="match status" value="1"/>
</dbReference>
<evidence type="ECO:0000256" key="6">
    <source>
        <dbReference type="ARBA" id="ARBA00023002"/>
    </source>
</evidence>
<evidence type="ECO:0000256" key="8">
    <source>
        <dbReference type="RuleBase" id="RU003862"/>
    </source>
</evidence>
<comment type="caution">
    <text evidence="9">The sequence shown here is derived from an EMBL/GenBank/DDBJ whole genome shotgun (WGS) entry which is preliminary data.</text>
</comment>
<gene>
    <name evidence="9" type="ORF">IW252_001009</name>
</gene>
<evidence type="ECO:0000256" key="3">
    <source>
        <dbReference type="ARBA" id="ARBA00006743"/>
    </source>
</evidence>
<dbReference type="PANTHER" id="PTHR45754">
    <property type="entry name" value="METHYLENETETRAHYDROFOLATE REDUCTASE"/>
    <property type="match status" value="1"/>
</dbReference>
<keyword evidence="6 8" id="KW-0560">Oxidoreductase</keyword>
<comment type="pathway">
    <text evidence="2 8">One-carbon metabolism; tetrahydrofolate interconversion.</text>
</comment>
<dbReference type="CDD" id="cd00537">
    <property type="entry name" value="MTHFR"/>
    <property type="match status" value="1"/>
</dbReference>
<dbReference type="GO" id="GO:0071949">
    <property type="term" value="F:FAD binding"/>
    <property type="evidence" value="ECO:0007669"/>
    <property type="project" value="TreeGrafter"/>
</dbReference>
<dbReference type="InterPro" id="IPR003171">
    <property type="entry name" value="Mehydrof_redctse-like"/>
</dbReference>
<reference evidence="9" key="1">
    <citation type="submission" date="2020-11" db="EMBL/GenBank/DDBJ databases">
        <title>Sequencing the genomes of 1000 actinobacteria strains.</title>
        <authorList>
            <person name="Klenk H.-P."/>
        </authorList>
    </citation>
    <scope>NUCLEOTIDE SEQUENCE</scope>
    <source>
        <strain evidence="9">DSM 26152</strain>
    </source>
</reference>
<evidence type="ECO:0000313" key="9">
    <source>
        <dbReference type="EMBL" id="MBG6084242.1"/>
    </source>
</evidence>
<sequence>MTDLQASTAPSLSYELYPPRNEAAAGSLVETIAALEATAPDYVSVTYNGSPARRRASVELIGHLIEHTRLRPLAHLTCVGESRASLDRLVNHLVALGVRGVLALRGDLPPGHDAVGPGELPFARYLVELIREVEARRSASLAAGRLAIGVAAYPTRHPESPSFQHDVEVLLAKERAGANFAITQIFFDAAEYAHLVAAARAAGVRIPIVPGIMPVNSVRRLTRLAELAGLAPDAALLARLERASTDAERRRIGIDHAAALAHEAFVAGAPGLHLYTFNDAVDSVAVVDQLGLTGAGTADAAGADFGDANALASAYAEAANRPLAHA</sequence>
<accession>A0A931GF38</accession>
<evidence type="ECO:0000256" key="4">
    <source>
        <dbReference type="ARBA" id="ARBA00022630"/>
    </source>
</evidence>
<evidence type="ECO:0000256" key="5">
    <source>
        <dbReference type="ARBA" id="ARBA00022827"/>
    </source>
</evidence>
<organism evidence="9 10">
    <name type="scientific">Zhihengliuella flava</name>
    <dbReference type="NCBI Taxonomy" id="1285193"/>
    <lineage>
        <taxon>Bacteria</taxon>
        <taxon>Bacillati</taxon>
        <taxon>Actinomycetota</taxon>
        <taxon>Actinomycetes</taxon>
        <taxon>Micrococcales</taxon>
        <taxon>Micrococcaceae</taxon>
        <taxon>Zhihengliuella</taxon>
    </lineage>
</organism>
<comment type="catalytic activity">
    <reaction evidence="7">
        <text>(6S)-5-methyl-5,6,7,8-tetrahydrofolate + NAD(+) = (6R)-5,10-methylene-5,6,7,8-tetrahydrofolate + NADH + H(+)</text>
        <dbReference type="Rhea" id="RHEA:19821"/>
        <dbReference type="ChEBI" id="CHEBI:15378"/>
        <dbReference type="ChEBI" id="CHEBI:15636"/>
        <dbReference type="ChEBI" id="CHEBI:18608"/>
        <dbReference type="ChEBI" id="CHEBI:57540"/>
        <dbReference type="ChEBI" id="CHEBI:57945"/>
        <dbReference type="EC" id="1.5.1.54"/>
    </reaction>
    <physiologicalReaction direction="right-to-left" evidence="7">
        <dbReference type="Rhea" id="RHEA:19823"/>
    </physiologicalReaction>
</comment>
<dbReference type="GO" id="GO:0035999">
    <property type="term" value="P:tetrahydrofolate interconversion"/>
    <property type="evidence" value="ECO:0007669"/>
    <property type="project" value="TreeGrafter"/>
</dbReference>
<dbReference type="RefSeq" id="WP_196835580.1">
    <property type="nucleotide sequence ID" value="NZ_JADOTZ010000001.1"/>
</dbReference>
<evidence type="ECO:0000313" key="10">
    <source>
        <dbReference type="Proteomes" id="UP000625033"/>
    </source>
</evidence>
<dbReference type="GO" id="GO:0009086">
    <property type="term" value="P:methionine biosynthetic process"/>
    <property type="evidence" value="ECO:0007669"/>
    <property type="project" value="TreeGrafter"/>
</dbReference>
<name>A0A931GF38_9MICC</name>
<protein>
    <recommendedName>
        <fullName evidence="8">Methylenetetrahydrofolate reductase</fullName>
    </recommendedName>
</protein>